<name>A0A401J2R6_SPHXE</name>
<sequence length="64" mass="7081">MVGSRAYQAFGPASAWIDEDYVTFKVYAFRAIDGEKTNVAAVKRDATCIAQQPRIPIIATPYRA</sequence>
<dbReference type="RefSeq" id="WP_278373706.1">
    <property type="nucleotide sequence ID" value="NZ_DDNH01000018.1"/>
</dbReference>
<comment type="caution">
    <text evidence="1">The sequence shown here is derived from an EMBL/GenBank/DDBJ whole genome shotgun (WGS) entry which is preliminary data.</text>
</comment>
<dbReference type="Proteomes" id="UP000290975">
    <property type="component" value="Unassembled WGS sequence"/>
</dbReference>
<protein>
    <submittedName>
        <fullName evidence="1">Uncharacterized protein</fullName>
    </submittedName>
</protein>
<accession>A0A401J2R6</accession>
<gene>
    <name evidence="1" type="ORF">MBESOW_P2163</name>
</gene>
<evidence type="ECO:0000313" key="2">
    <source>
        <dbReference type="Proteomes" id="UP000290975"/>
    </source>
</evidence>
<evidence type="ECO:0000313" key="1">
    <source>
        <dbReference type="EMBL" id="GBH30908.1"/>
    </source>
</evidence>
<dbReference type="EMBL" id="BBQY01000008">
    <property type="protein sequence ID" value="GBH30908.1"/>
    <property type="molecule type" value="Genomic_DNA"/>
</dbReference>
<proteinExistence type="predicted"/>
<keyword evidence="2" id="KW-1185">Reference proteome</keyword>
<reference evidence="1 2" key="1">
    <citation type="submission" date="2014-12" db="EMBL/GenBank/DDBJ databases">
        <title>Whole genome sequencing of Sphingobium xenophagum OW59.</title>
        <authorList>
            <person name="Ohta Y."/>
            <person name="Nishi S."/>
            <person name="Hatada Y."/>
        </authorList>
    </citation>
    <scope>NUCLEOTIDE SEQUENCE [LARGE SCALE GENOMIC DNA]</scope>
    <source>
        <strain evidence="1 2">OW59</strain>
    </source>
</reference>
<organism evidence="1 2">
    <name type="scientific">Sphingobium xenophagum</name>
    <dbReference type="NCBI Taxonomy" id="121428"/>
    <lineage>
        <taxon>Bacteria</taxon>
        <taxon>Pseudomonadati</taxon>
        <taxon>Pseudomonadota</taxon>
        <taxon>Alphaproteobacteria</taxon>
        <taxon>Sphingomonadales</taxon>
        <taxon>Sphingomonadaceae</taxon>
        <taxon>Sphingobium</taxon>
    </lineage>
</organism>
<dbReference type="AlphaFoldDB" id="A0A401J2R6"/>